<dbReference type="AlphaFoldDB" id="A0A5J4UNS5"/>
<organism evidence="1 2">
    <name type="scientific">Streblomastix strix</name>
    <dbReference type="NCBI Taxonomy" id="222440"/>
    <lineage>
        <taxon>Eukaryota</taxon>
        <taxon>Metamonada</taxon>
        <taxon>Preaxostyla</taxon>
        <taxon>Oxymonadida</taxon>
        <taxon>Streblomastigidae</taxon>
        <taxon>Streblomastix</taxon>
    </lineage>
</organism>
<protein>
    <submittedName>
        <fullName evidence="1">Uncharacterized protein</fullName>
    </submittedName>
</protein>
<sequence>MKNKANWDSFVLTGCNADPQSRDGVWKVVAPLPTPPIEYAIQQSIAYGMYEQLLWGTLTSQNSRVYISITATHSQPSTYWNTAYTMFSIVNNDIMPKFSGTPRNIPLNAFMYNTKQPTTPVVWLNPIAIDCYIDPDGHIKINSICKYYLPDDFCVQDKWIKITQSIEPLAGLFEAAFNHCESLSLPSLQSPPCQALMGLGYHQTLS</sequence>
<dbReference type="Proteomes" id="UP000324800">
    <property type="component" value="Unassembled WGS sequence"/>
</dbReference>
<name>A0A5J4UNS5_9EUKA</name>
<dbReference type="EMBL" id="SNRW01014291">
    <property type="protein sequence ID" value="KAA6371630.1"/>
    <property type="molecule type" value="Genomic_DNA"/>
</dbReference>
<reference evidence="1 2" key="1">
    <citation type="submission" date="2019-03" db="EMBL/GenBank/DDBJ databases">
        <title>Single cell metagenomics reveals metabolic interactions within the superorganism composed of flagellate Streblomastix strix and complex community of Bacteroidetes bacteria on its surface.</title>
        <authorList>
            <person name="Treitli S.C."/>
            <person name="Kolisko M."/>
            <person name="Husnik F."/>
            <person name="Keeling P."/>
            <person name="Hampl V."/>
        </authorList>
    </citation>
    <scope>NUCLEOTIDE SEQUENCE [LARGE SCALE GENOMIC DNA]</scope>
    <source>
        <strain evidence="1">ST1C</strain>
    </source>
</reference>
<evidence type="ECO:0000313" key="2">
    <source>
        <dbReference type="Proteomes" id="UP000324800"/>
    </source>
</evidence>
<gene>
    <name evidence="1" type="ORF">EZS28_032843</name>
</gene>
<evidence type="ECO:0000313" key="1">
    <source>
        <dbReference type="EMBL" id="KAA6371630.1"/>
    </source>
</evidence>
<accession>A0A5J4UNS5</accession>
<comment type="caution">
    <text evidence="1">The sequence shown here is derived from an EMBL/GenBank/DDBJ whole genome shotgun (WGS) entry which is preliminary data.</text>
</comment>
<proteinExistence type="predicted"/>